<proteinExistence type="predicted"/>
<dbReference type="InterPro" id="IPR013783">
    <property type="entry name" value="Ig-like_fold"/>
</dbReference>
<name>A0A1W1UNG2_9DEIO</name>
<dbReference type="Proteomes" id="UP000192582">
    <property type="component" value="Unassembled WGS sequence"/>
</dbReference>
<keyword evidence="1" id="KW-0732">Signal</keyword>
<evidence type="ECO:0000313" key="4">
    <source>
        <dbReference type="Proteomes" id="UP000192582"/>
    </source>
</evidence>
<dbReference type="OrthoDB" id="9772095at2"/>
<evidence type="ECO:0000313" key="3">
    <source>
        <dbReference type="EMBL" id="SMB82626.1"/>
    </source>
</evidence>
<evidence type="ECO:0000259" key="2">
    <source>
        <dbReference type="PROSITE" id="PS50853"/>
    </source>
</evidence>
<dbReference type="PANTHER" id="PTHR46957:SF3">
    <property type="entry name" value="CYTOKINE RECEPTOR"/>
    <property type="match status" value="1"/>
</dbReference>
<dbReference type="RefSeq" id="WP_084046237.1">
    <property type="nucleotide sequence ID" value="NZ_FWWU01000006.1"/>
</dbReference>
<dbReference type="STRING" id="695939.SAMN00790413_04090"/>
<dbReference type="InterPro" id="IPR003961">
    <property type="entry name" value="FN3_dom"/>
</dbReference>
<dbReference type="PANTHER" id="PTHR46957">
    <property type="entry name" value="CYTOKINE RECEPTOR"/>
    <property type="match status" value="1"/>
</dbReference>
<sequence>MRTLLLLTLTASLGVAAAQTAPTKGGVAALPTPDGAYLRWYLPGDVLPARGFALRLSGPGGTRTVSVSSPQPYTAALGLPRPEYDSLIATYKTPPRSASERTQRAFFGLSVVARPAYARALGIMITLKDLRPGQYTVTVTALGSTETKVGQATFATAPLMPVPQPGPPRAKAAPAAVQLSWSVPAAASSGLVVAYNIYRAAGNGPFVLLRPAPFFPSSQPGGDVFKDADLQAKTTYRYRVASVDLFGRESARTVPITVTTEAVTVLPAPEDLRATVRERAVTLRWTPPKDSRITRQVVVRGTDPSRPLTAVATLKPGEATYTDTTGRVGEPYVYAIIAGTAGGEVGTRSNLVSARPVNTRPPAAPSGVTIKAGESALTLSWKANREEDIRGYQIYRSESEQPGAPALLVNTEPVVGTTFSDPLRAGLLNRYFYRVTALNTSQAESARSATVSSKLVDKTPPPAPALLPFTVSAEGVKLSWMQADIPDLAGFRVLRATGNAAPVELGRLNAATRTYLDATAEVGVTYAYSVRSVDGAGNVSAPSTPVAIHRASTGVPAAPQGVQVKALGARAGNRVTWKAAPGLAVVVYRLDAAGRPALQASDLITAGSFTDTAGTPQSQYQLRSVDERGQLSSLTNPMPVDQP</sequence>
<dbReference type="InterPro" id="IPR036116">
    <property type="entry name" value="FN3_sf"/>
</dbReference>
<dbReference type="AlphaFoldDB" id="A0A1W1UNG2"/>
<feature type="signal peptide" evidence="1">
    <location>
        <begin position="1"/>
        <end position="17"/>
    </location>
</feature>
<feature type="chain" id="PRO_5012912946" evidence="1">
    <location>
        <begin position="18"/>
        <end position="643"/>
    </location>
</feature>
<accession>A0A1W1UNG2</accession>
<organism evidence="3 4">
    <name type="scientific">Deinococcus hopiensis KR-140</name>
    <dbReference type="NCBI Taxonomy" id="695939"/>
    <lineage>
        <taxon>Bacteria</taxon>
        <taxon>Thermotogati</taxon>
        <taxon>Deinococcota</taxon>
        <taxon>Deinococci</taxon>
        <taxon>Deinococcales</taxon>
        <taxon>Deinococcaceae</taxon>
        <taxon>Deinococcus</taxon>
    </lineage>
</organism>
<feature type="domain" description="Fibronectin type-III" evidence="2">
    <location>
        <begin position="164"/>
        <end position="263"/>
    </location>
</feature>
<dbReference type="PROSITE" id="PS50853">
    <property type="entry name" value="FN3"/>
    <property type="match status" value="2"/>
</dbReference>
<dbReference type="InterPro" id="IPR050713">
    <property type="entry name" value="RTP_Phos/Ushers"/>
</dbReference>
<dbReference type="SMART" id="SM00060">
    <property type="entry name" value="FN3"/>
    <property type="match status" value="5"/>
</dbReference>
<reference evidence="3 4" key="1">
    <citation type="submission" date="2017-04" db="EMBL/GenBank/DDBJ databases">
        <authorList>
            <person name="Afonso C.L."/>
            <person name="Miller P.J."/>
            <person name="Scott M.A."/>
            <person name="Spackman E."/>
            <person name="Goraichik I."/>
            <person name="Dimitrov K.M."/>
            <person name="Suarez D.L."/>
            <person name="Swayne D.E."/>
        </authorList>
    </citation>
    <scope>NUCLEOTIDE SEQUENCE [LARGE SCALE GENOMIC DNA]</scope>
    <source>
        <strain evidence="3 4">KR-140</strain>
    </source>
</reference>
<evidence type="ECO:0000256" key="1">
    <source>
        <dbReference type="SAM" id="SignalP"/>
    </source>
</evidence>
<dbReference type="Gene3D" id="2.60.40.10">
    <property type="entry name" value="Immunoglobulins"/>
    <property type="match status" value="4"/>
</dbReference>
<keyword evidence="4" id="KW-1185">Reference proteome</keyword>
<dbReference type="EMBL" id="FWWU01000006">
    <property type="protein sequence ID" value="SMB82626.1"/>
    <property type="molecule type" value="Genomic_DNA"/>
</dbReference>
<gene>
    <name evidence="3" type="ORF">SAMN00790413_04090</name>
</gene>
<dbReference type="GO" id="GO:0016020">
    <property type="term" value="C:membrane"/>
    <property type="evidence" value="ECO:0007669"/>
    <property type="project" value="UniProtKB-SubCell"/>
</dbReference>
<protein>
    <submittedName>
        <fullName evidence="3">Fibronectin type 3 domain-containing protein</fullName>
    </submittedName>
</protein>
<dbReference type="SUPFAM" id="SSF49265">
    <property type="entry name" value="Fibronectin type III"/>
    <property type="match status" value="2"/>
</dbReference>
<feature type="domain" description="Fibronectin type-III" evidence="2">
    <location>
        <begin position="268"/>
        <end position="362"/>
    </location>
</feature>